<evidence type="ECO:0000259" key="8">
    <source>
        <dbReference type="PROSITE" id="PS50893"/>
    </source>
</evidence>
<feature type="transmembrane region" description="Helical" evidence="7">
    <location>
        <begin position="12"/>
        <end position="35"/>
    </location>
</feature>
<comment type="subcellular location">
    <subcellularLocation>
        <location evidence="1">Cell membrane</location>
        <topology evidence="1">Multi-pass membrane protein</topology>
    </subcellularLocation>
</comment>
<dbReference type="PROSITE" id="PS00211">
    <property type="entry name" value="ABC_TRANSPORTER_1"/>
    <property type="match status" value="1"/>
</dbReference>
<dbReference type="RefSeq" id="WP_154439682.1">
    <property type="nucleotide sequence ID" value="NZ_VUNQ01000012.1"/>
</dbReference>
<name>A0A6N7XYD0_9FIRM</name>
<dbReference type="EMBL" id="VUNQ01000012">
    <property type="protein sequence ID" value="MSU01268.1"/>
    <property type="molecule type" value="Genomic_DNA"/>
</dbReference>
<evidence type="ECO:0000259" key="9">
    <source>
        <dbReference type="PROSITE" id="PS50929"/>
    </source>
</evidence>
<feature type="transmembrane region" description="Helical" evidence="7">
    <location>
        <begin position="241"/>
        <end position="262"/>
    </location>
</feature>
<proteinExistence type="predicted"/>
<dbReference type="InterPro" id="IPR003439">
    <property type="entry name" value="ABC_transporter-like_ATP-bd"/>
</dbReference>
<keyword evidence="6 7" id="KW-0472">Membrane</keyword>
<evidence type="ECO:0000256" key="7">
    <source>
        <dbReference type="SAM" id="Phobius"/>
    </source>
</evidence>
<feature type="transmembrane region" description="Helical" evidence="7">
    <location>
        <begin position="152"/>
        <end position="172"/>
    </location>
</feature>
<dbReference type="AlphaFoldDB" id="A0A6N7XYD0"/>
<comment type="caution">
    <text evidence="10">The sequence shown here is derived from an EMBL/GenBank/DDBJ whole genome shotgun (WGS) entry which is preliminary data.</text>
</comment>
<dbReference type="InterPro" id="IPR011527">
    <property type="entry name" value="ABC1_TM_dom"/>
</dbReference>
<keyword evidence="3" id="KW-0547">Nucleotide-binding</keyword>
<dbReference type="PANTHER" id="PTHR24221">
    <property type="entry name" value="ATP-BINDING CASSETTE SUB-FAMILY B"/>
    <property type="match status" value="1"/>
</dbReference>
<evidence type="ECO:0000256" key="1">
    <source>
        <dbReference type="ARBA" id="ARBA00004651"/>
    </source>
</evidence>
<evidence type="ECO:0000256" key="2">
    <source>
        <dbReference type="ARBA" id="ARBA00022692"/>
    </source>
</evidence>
<feature type="transmembrane region" description="Helical" evidence="7">
    <location>
        <begin position="268"/>
        <end position="289"/>
    </location>
</feature>
<keyword evidence="5 7" id="KW-1133">Transmembrane helix</keyword>
<dbReference type="PANTHER" id="PTHR24221:SF654">
    <property type="entry name" value="ATP-BINDING CASSETTE SUB-FAMILY B MEMBER 6"/>
    <property type="match status" value="1"/>
</dbReference>
<dbReference type="PROSITE" id="PS50929">
    <property type="entry name" value="ABC_TM1F"/>
    <property type="match status" value="1"/>
</dbReference>
<dbReference type="GO" id="GO:0034040">
    <property type="term" value="F:ATPase-coupled lipid transmembrane transporter activity"/>
    <property type="evidence" value="ECO:0007669"/>
    <property type="project" value="TreeGrafter"/>
</dbReference>
<dbReference type="Gene3D" id="1.20.1560.10">
    <property type="entry name" value="ABC transporter type 1, transmembrane domain"/>
    <property type="match status" value="1"/>
</dbReference>
<accession>A0A6N7XYD0</accession>
<gene>
    <name evidence="10" type="ORF">FYJ83_07290</name>
</gene>
<dbReference type="SUPFAM" id="SSF90123">
    <property type="entry name" value="ABC transporter transmembrane region"/>
    <property type="match status" value="1"/>
</dbReference>
<dbReference type="PROSITE" id="PS50893">
    <property type="entry name" value="ABC_TRANSPORTER_2"/>
    <property type="match status" value="1"/>
</dbReference>
<feature type="domain" description="ABC transporter" evidence="8">
    <location>
        <begin position="324"/>
        <end position="530"/>
    </location>
</feature>
<dbReference type="InterPro" id="IPR039421">
    <property type="entry name" value="Type_1_exporter"/>
</dbReference>
<feature type="transmembrane region" description="Helical" evidence="7">
    <location>
        <begin position="55"/>
        <end position="75"/>
    </location>
</feature>
<organism evidence="10 11">
    <name type="scientific">Tissierella pigra</name>
    <dbReference type="NCBI Taxonomy" id="2607614"/>
    <lineage>
        <taxon>Bacteria</taxon>
        <taxon>Bacillati</taxon>
        <taxon>Bacillota</taxon>
        <taxon>Tissierellia</taxon>
        <taxon>Tissierellales</taxon>
        <taxon>Tissierellaceae</taxon>
        <taxon>Tissierella</taxon>
    </lineage>
</organism>
<keyword evidence="2 7" id="KW-0812">Transmembrane</keyword>
<protein>
    <submittedName>
        <fullName evidence="10">ABC transporter ATP-binding protein</fullName>
    </submittedName>
</protein>
<feature type="transmembrane region" description="Helical" evidence="7">
    <location>
        <begin position="126"/>
        <end position="146"/>
    </location>
</feature>
<dbReference type="InterPro" id="IPR017871">
    <property type="entry name" value="ABC_transporter-like_CS"/>
</dbReference>
<keyword evidence="11" id="KW-1185">Reference proteome</keyword>
<dbReference type="InterPro" id="IPR003593">
    <property type="entry name" value="AAA+_ATPase"/>
</dbReference>
<feature type="domain" description="ABC transmembrane type-1" evidence="9">
    <location>
        <begin position="14"/>
        <end position="297"/>
    </location>
</feature>
<reference evidence="10 11" key="1">
    <citation type="submission" date="2019-09" db="EMBL/GenBank/DDBJ databases">
        <title>In-depth cultivation of the pig gut microbiome towards novel bacterial diversity and tailored functional studies.</title>
        <authorList>
            <person name="Wylensek D."/>
            <person name="Hitch T.C.A."/>
            <person name="Clavel T."/>
        </authorList>
    </citation>
    <scope>NUCLEOTIDE SEQUENCE [LARGE SCALE GENOMIC DNA]</scope>
    <source>
        <strain evidence="10 11">WCA3-693-APC-4?</strain>
    </source>
</reference>
<keyword evidence="4 10" id="KW-0067">ATP-binding</keyword>
<evidence type="ECO:0000256" key="4">
    <source>
        <dbReference type="ARBA" id="ARBA00022840"/>
    </source>
</evidence>
<dbReference type="SMART" id="SM00382">
    <property type="entry name" value="AAA"/>
    <property type="match status" value="1"/>
</dbReference>
<dbReference type="Gene3D" id="3.40.50.300">
    <property type="entry name" value="P-loop containing nucleotide triphosphate hydrolases"/>
    <property type="match status" value="1"/>
</dbReference>
<evidence type="ECO:0000256" key="6">
    <source>
        <dbReference type="ARBA" id="ARBA00023136"/>
    </source>
</evidence>
<dbReference type="Pfam" id="PF00664">
    <property type="entry name" value="ABC_membrane"/>
    <property type="match status" value="1"/>
</dbReference>
<dbReference type="SUPFAM" id="SSF52540">
    <property type="entry name" value="P-loop containing nucleoside triphosphate hydrolases"/>
    <property type="match status" value="1"/>
</dbReference>
<dbReference type="GO" id="GO:0016887">
    <property type="term" value="F:ATP hydrolysis activity"/>
    <property type="evidence" value="ECO:0007669"/>
    <property type="project" value="InterPro"/>
</dbReference>
<evidence type="ECO:0000256" key="3">
    <source>
        <dbReference type="ARBA" id="ARBA00022741"/>
    </source>
</evidence>
<evidence type="ECO:0000313" key="10">
    <source>
        <dbReference type="EMBL" id="MSU01268.1"/>
    </source>
</evidence>
<dbReference type="GO" id="GO:0005524">
    <property type="term" value="F:ATP binding"/>
    <property type="evidence" value="ECO:0007669"/>
    <property type="project" value="UniProtKB-KW"/>
</dbReference>
<dbReference type="InterPro" id="IPR036640">
    <property type="entry name" value="ABC1_TM_sf"/>
</dbReference>
<dbReference type="GO" id="GO:0140359">
    <property type="term" value="F:ABC-type transporter activity"/>
    <property type="evidence" value="ECO:0007669"/>
    <property type="project" value="InterPro"/>
</dbReference>
<dbReference type="Proteomes" id="UP000469523">
    <property type="component" value="Unassembled WGS sequence"/>
</dbReference>
<evidence type="ECO:0000256" key="5">
    <source>
        <dbReference type="ARBA" id="ARBA00022989"/>
    </source>
</evidence>
<dbReference type="GO" id="GO:0005886">
    <property type="term" value="C:plasma membrane"/>
    <property type="evidence" value="ECO:0007669"/>
    <property type="project" value="UniProtKB-SubCell"/>
</dbReference>
<dbReference type="Pfam" id="PF00005">
    <property type="entry name" value="ABC_tran"/>
    <property type="match status" value="1"/>
</dbReference>
<dbReference type="InterPro" id="IPR027417">
    <property type="entry name" value="P-loop_NTPase"/>
</dbReference>
<sequence length="530" mass="59677">MLRSILYKNKWWVLFTSLCIILSSLMMVYAGYSLSFLFRAINYSGNALNKLLNDALNVTIIWIIALILLYIKNIAKANMIRKIRKNLRNNIALKIVELNYEEFHKKDSGNYVSWLTSDVQQITQQAFIPFFTIVENIATTIFSLIAMIKLNLFIGLTAIGLFVFISVIPQLLGKLMTKVSKELSIGQEKFVEKTKETVMGYTIFKLYNLFSAFVERVNHSSDTIENINFQYSRKQSLVETFVAGVNLIGQVVLIVVTLYLAIENLTPVGAVLSVGNLAGSFFSGVGASVNSIISLKASKIVFEKFKLKKNGITSKVDLNTLESITLEDISFSYSDTPVLKNINIKFERGKKYALVGASGKGKSTLAKILLGFLSNYSGKVLFDNNELKEVLQSSIYRQITYIDQNTYLFNGTIRNNINLGEDFSDNEIYEALKKSSLLDFINNLPQGLDTIIEENGKNLSGGQRQRLALARAIIRKVQFIIIDEGTSAIDKESALEIERNLMDDKNLTIILITHNLHNEIIDKLDCVYEI</sequence>
<evidence type="ECO:0000313" key="11">
    <source>
        <dbReference type="Proteomes" id="UP000469523"/>
    </source>
</evidence>